<dbReference type="SUPFAM" id="SSF52058">
    <property type="entry name" value="L domain-like"/>
    <property type="match status" value="1"/>
</dbReference>
<evidence type="ECO:0000313" key="2">
    <source>
        <dbReference type="EMBL" id="OSX61773.1"/>
    </source>
</evidence>
<evidence type="ECO:0000259" key="1">
    <source>
        <dbReference type="Pfam" id="PF12937"/>
    </source>
</evidence>
<sequence>MTDIDFTFSEAASLLEKLRNSCREWSLADLTCIEDALLRTLSDVRMSANAQHPVNRLPVEILGEIFHQVSPPLNNLDDPSLEEFLVWDSLFDFKDTDALLPLTHVCRRWRDVALDTPTLWTTIYGSSHPDAISEYRIRSQSAPLRVLNVREVKSCDVEDEISDVEDEDLDVEQLWRTDGQRIQSLASNTGCDSDLPTSYAHGLRALVARDCVLQGDVSNLKALVLRAVDWHLPSSLTNLTHLFLSRKRLHIVDLFRILSIAPRLEDLGLDRISARDAFDPHGGIHAITLQYLRHLAIHRPNRNIVSGFFSHVGLPARLAVNFERCQVSDLQWLVPLTQNDAKSLYISASMSSVIAAGPSEAVRFSCEDNNESGLVPGIAALPSHFQLRDLWLAHSFHWDEFDEAVIRHSPWVQTLHLGSLDYTALIETLGNNPTCWPKLTKVVLSQPRKLSQILKLVEARAHLGCPLEELDSHEWRSLISEEYLQDLEKIKSHVGVVRLFEGGRIAFPLPDICTDGVPSPYFQWPNRWGELYSRM</sequence>
<feature type="domain" description="F-box" evidence="1">
    <location>
        <begin position="55"/>
        <end position="124"/>
    </location>
</feature>
<dbReference type="AlphaFoldDB" id="A0A1X6N008"/>
<dbReference type="Pfam" id="PF12937">
    <property type="entry name" value="F-box-like"/>
    <property type="match status" value="1"/>
</dbReference>
<dbReference type="Gene3D" id="1.20.1280.50">
    <property type="match status" value="1"/>
</dbReference>
<name>A0A1X6N008_9APHY</name>
<protein>
    <recommendedName>
        <fullName evidence="1">F-box domain-containing protein</fullName>
    </recommendedName>
</protein>
<dbReference type="RefSeq" id="XP_024338567.1">
    <property type="nucleotide sequence ID" value="XM_024485744.1"/>
</dbReference>
<dbReference type="InterPro" id="IPR001810">
    <property type="entry name" value="F-box_dom"/>
</dbReference>
<dbReference type="Proteomes" id="UP000194127">
    <property type="component" value="Unassembled WGS sequence"/>
</dbReference>
<keyword evidence="3" id="KW-1185">Reference proteome</keyword>
<reference evidence="2 3" key="1">
    <citation type="submission" date="2017-04" db="EMBL/GenBank/DDBJ databases">
        <title>Genome Sequence of the Model Brown-Rot Fungus Postia placenta SB12.</title>
        <authorList>
            <consortium name="DOE Joint Genome Institute"/>
            <person name="Gaskell J."/>
            <person name="Kersten P."/>
            <person name="Larrondo L.F."/>
            <person name="Canessa P."/>
            <person name="Martinez D."/>
            <person name="Hibbett D."/>
            <person name="Schmoll M."/>
            <person name="Kubicek C.P."/>
            <person name="Martinez A.T."/>
            <person name="Yadav J."/>
            <person name="Master E."/>
            <person name="Magnuson J.K."/>
            <person name="James T."/>
            <person name="Yaver D."/>
            <person name="Berka R."/>
            <person name="Labutti K."/>
            <person name="Lipzen A."/>
            <person name="Aerts A."/>
            <person name="Barry K."/>
            <person name="Henrissat B."/>
            <person name="Blanchette R."/>
            <person name="Grigoriev I."/>
            <person name="Cullen D."/>
        </authorList>
    </citation>
    <scope>NUCLEOTIDE SEQUENCE [LARGE SCALE GENOMIC DNA]</scope>
    <source>
        <strain evidence="2 3">MAD-698-R-SB12</strain>
    </source>
</reference>
<accession>A0A1X6N008</accession>
<dbReference type="Gene3D" id="3.80.10.10">
    <property type="entry name" value="Ribonuclease Inhibitor"/>
    <property type="match status" value="1"/>
</dbReference>
<dbReference type="InterPro" id="IPR032675">
    <property type="entry name" value="LRR_dom_sf"/>
</dbReference>
<gene>
    <name evidence="2" type="ORF">POSPLADRAFT_1144935</name>
</gene>
<organism evidence="2 3">
    <name type="scientific">Postia placenta MAD-698-R-SB12</name>
    <dbReference type="NCBI Taxonomy" id="670580"/>
    <lineage>
        <taxon>Eukaryota</taxon>
        <taxon>Fungi</taxon>
        <taxon>Dikarya</taxon>
        <taxon>Basidiomycota</taxon>
        <taxon>Agaricomycotina</taxon>
        <taxon>Agaricomycetes</taxon>
        <taxon>Polyporales</taxon>
        <taxon>Adustoporiaceae</taxon>
        <taxon>Rhodonia</taxon>
    </lineage>
</organism>
<dbReference type="OrthoDB" id="2746049at2759"/>
<dbReference type="GeneID" id="36330693"/>
<evidence type="ECO:0000313" key="3">
    <source>
        <dbReference type="Proteomes" id="UP000194127"/>
    </source>
</evidence>
<dbReference type="EMBL" id="KZ110598">
    <property type="protein sequence ID" value="OSX61773.1"/>
    <property type="molecule type" value="Genomic_DNA"/>
</dbReference>
<proteinExistence type="predicted"/>